<feature type="transmembrane region" description="Helical" evidence="1">
    <location>
        <begin position="84"/>
        <end position="100"/>
    </location>
</feature>
<accession>A0ABX8V3J2</accession>
<name>A0ABX8V3J2_9FLAO</name>
<evidence type="ECO:0000313" key="2">
    <source>
        <dbReference type="EMBL" id="QYJ67387.1"/>
    </source>
</evidence>
<sequence>MLRHLILITFVAIGASFLLTFFSRPYLAETVIVSATIAYAVLTVVTIFQAGFKFRAPFISEVILGGLLILLLSDGYKYAGAQPVVYYLFCASFVLRTITMKDEKLAHH</sequence>
<dbReference type="EMBL" id="CP080429">
    <property type="protein sequence ID" value="QYJ67387.1"/>
    <property type="molecule type" value="Genomic_DNA"/>
</dbReference>
<keyword evidence="1" id="KW-0812">Transmembrane</keyword>
<feature type="transmembrane region" description="Helical" evidence="1">
    <location>
        <begin position="30"/>
        <end position="48"/>
    </location>
</feature>
<keyword evidence="3" id="KW-1185">Reference proteome</keyword>
<dbReference type="RefSeq" id="WP_220639732.1">
    <property type="nucleotide sequence ID" value="NZ_CP080429.1"/>
</dbReference>
<protein>
    <submittedName>
        <fullName evidence="2">Uncharacterized protein</fullName>
    </submittedName>
</protein>
<feature type="transmembrane region" description="Helical" evidence="1">
    <location>
        <begin position="6"/>
        <end position="23"/>
    </location>
</feature>
<evidence type="ECO:0000256" key="1">
    <source>
        <dbReference type="SAM" id="Phobius"/>
    </source>
</evidence>
<dbReference type="Proteomes" id="UP000825381">
    <property type="component" value="Chromosome"/>
</dbReference>
<reference evidence="2 3" key="1">
    <citation type="submission" date="2021-07" db="EMBL/GenBank/DDBJ databases">
        <title>Flavobacterium WSW3-B6 sp.nov, isolated from seaweed.</title>
        <authorList>
            <person name="Muhammad N."/>
            <person name="Ho H."/>
            <person name="Lee Y.-J."/>
            <person name="Nguyen T."/>
            <person name="Ho J."/>
            <person name="Kim S.-G."/>
        </authorList>
    </citation>
    <scope>NUCLEOTIDE SEQUENCE [LARGE SCALE GENOMIC DNA]</scope>
    <source>
        <strain evidence="2 3">WSW3-B6</strain>
    </source>
</reference>
<feature type="transmembrane region" description="Helical" evidence="1">
    <location>
        <begin position="54"/>
        <end position="72"/>
    </location>
</feature>
<evidence type="ECO:0000313" key="3">
    <source>
        <dbReference type="Proteomes" id="UP000825381"/>
    </source>
</evidence>
<keyword evidence="1" id="KW-1133">Transmembrane helix</keyword>
<proteinExistence type="predicted"/>
<gene>
    <name evidence="2" type="ORF">K1I41_07365</name>
</gene>
<keyword evidence="1" id="KW-0472">Membrane</keyword>
<organism evidence="2 3">
    <name type="scientific">Flavobacterium litorale</name>
    <dbReference type="NCBI Taxonomy" id="2856519"/>
    <lineage>
        <taxon>Bacteria</taxon>
        <taxon>Pseudomonadati</taxon>
        <taxon>Bacteroidota</taxon>
        <taxon>Flavobacteriia</taxon>
        <taxon>Flavobacteriales</taxon>
        <taxon>Flavobacteriaceae</taxon>
        <taxon>Flavobacterium</taxon>
    </lineage>
</organism>